<organism evidence="2 3">
    <name type="scientific">Marinifilum caeruleilacunae</name>
    <dbReference type="NCBI Taxonomy" id="2499076"/>
    <lineage>
        <taxon>Bacteria</taxon>
        <taxon>Pseudomonadati</taxon>
        <taxon>Bacteroidota</taxon>
        <taxon>Bacteroidia</taxon>
        <taxon>Marinilabiliales</taxon>
        <taxon>Marinifilaceae</taxon>
    </lineage>
</organism>
<keyword evidence="1" id="KW-1133">Transmembrane helix</keyword>
<reference evidence="2 3" key="1">
    <citation type="submission" date="2018-12" db="EMBL/GenBank/DDBJ databases">
        <title>Marinifilum JC070 sp. nov., a marine bacterium isolated from Yongle Blue Hole in the South China Sea.</title>
        <authorList>
            <person name="Fu T."/>
        </authorList>
    </citation>
    <scope>NUCLEOTIDE SEQUENCE [LARGE SCALE GENOMIC DNA]</scope>
    <source>
        <strain evidence="2 3">JC070</strain>
    </source>
</reference>
<evidence type="ECO:0000256" key="1">
    <source>
        <dbReference type="SAM" id="Phobius"/>
    </source>
</evidence>
<sequence>MFDFIIEGGVIGMSTVMISGLGAIVWSIISAAKFSKAGCITKRHLDAILFLGSLSFFLGVLWQGVGLSQALSVIQEYPGISPAAIAGGIRVSMISPLTGAVLFAISGIFWMSLRYMNAKKAES</sequence>
<accession>A0ABX1WWZ9</accession>
<keyword evidence="3" id="KW-1185">Reference proteome</keyword>
<comment type="caution">
    <text evidence="2">The sequence shown here is derived from an EMBL/GenBank/DDBJ whole genome shotgun (WGS) entry which is preliminary data.</text>
</comment>
<name>A0ABX1WWZ9_9BACT</name>
<proteinExistence type="predicted"/>
<evidence type="ECO:0008006" key="4">
    <source>
        <dbReference type="Google" id="ProtNLM"/>
    </source>
</evidence>
<keyword evidence="1" id="KW-0472">Membrane</keyword>
<dbReference type="Proteomes" id="UP000732105">
    <property type="component" value="Unassembled WGS sequence"/>
</dbReference>
<protein>
    <recommendedName>
        <fullName evidence="4">MotA/TolQ/ExbB proton channel domain-containing protein</fullName>
    </recommendedName>
</protein>
<dbReference type="RefSeq" id="WP_171595914.1">
    <property type="nucleotide sequence ID" value="NZ_RZNH01000020.1"/>
</dbReference>
<dbReference type="EMBL" id="RZNH01000020">
    <property type="protein sequence ID" value="NOU60642.1"/>
    <property type="molecule type" value="Genomic_DNA"/>
</dbReference>
<feature type="transmembrane region" description="Helical" evidence="1">
    <location>
        <begin position="12"/>
        <end position="32"/>
    </location>
</feature>
<feature type="transmembrane region" description="Helical" evidence="1">
    <location>
        <begin position="44"/>
        <end position="65"/>
    </location>
</feature>
<keyword evidence="1" id="KW-0812">Transmembrane</keyword>
<evidence type="ECO:0000313" key="3">
    <source>
        <dbReference type="Proteomes" id="UP000732105"/>
    </source>
</evidence>
<gene>
    <name evidence="2" type="ORF">ELS83_12500</name>
</gene>
<evidence type="ECO:0000313" key="2">
    <source>
        <dbReference type="EMBL" id="NOU60642.1"/>
    </source>
</evidence>
<feature type="transmembrane region" description="Helical" evidence="1">
    <location>
        <begin position="85"/>
        <end position="110"/>
    </location>
</feature>